<dbReference type="Proteomes" id="UP000254069">
    <property type="component" value="Unassembled WGS sequence"/>
</dbReference>
<keyword evidence="1" id="KW-1133">Transmembrane helix</keyword>
<dbReference type="SUPFAM" id="SSF52309">
    <property type="entry name" value="N-(deoxy)ribosyltransferase-like"/>
    <property type="match status" value="1"/>
</dbReference>
<accession>A0A380BGR5</accession>
<keyword evidence="1" id="KW-0472">Membrane</keyword>
<protein>
    <submittedName>
        <fullName evidence="2">Uncharacterized protein</fullName>
    </submittedName>
</protein>
<evidence type="ECO:0000313" key="2">
    <source>
        <dbReference type="EMBL" id="SUJ00111.1"/>
    </source>
</evidence>
<proteinExistence type="predicted"/>
<dbReference type="RefSeq" id="WP_115390091.1">
    <property type="nucleotide sequence ID" value="NZ_JADZGQ010000031.1"/>
</dbReference>
<gene>
    <name evidence="2" type="ORF">NCTC10738_03040</name>
</gene>
<dbReference type="AlphaFoldDB" id="A0A380BGR5"/>
<keyword evidence="1" id="KW-0812">Transmembrane</keyword>
<evidence type="ECO:0000256" key="1">
    <source>
        <dbReference type="SAM" id="Phobius"/>
    </source>
</evidence>
<evidence type="ECO:0000313" key="3">
    <source>
        <dbReference type="Proteomes" id="UP000254069"/>
    </source>
</evidence>
<dbReference type="Gene3D" id="3.40.50.450">
    <property type="match status" value="1"/>
</dbReference>
<keyword evidence="3" id="KW-1185">Reference proteome</keyword>
<name>A0A380BGR5_9GAMM</name>
<reference evidence="2 3" key="1">
    <citation type="submission" date="2018-06" db="EMBL/GenBank/DDBJ databases">
        <authorList>
            <consortium name="Pathogen Informatics"/>
            <person name="Doyle S."/>
        </authorList>
    </citation>
    <scope>NUCLEOTIDE SEQUENCE [LARGE SCALE GENOMIC DNA]</scope>
    <source>
        <strain evidence="2 3">NCTC10738</strain>
    </source>
</reference>
<feature type="transmembrane region" description="Helical" evidence="1">
    <location>
        <begin position="6"/>
        <end position="26"/>
    </location>
</feature>
<organism evidence="2 3">
    <name type="scientific">Shewanella algae</name>
    <dbReference type="NCBI Taxonomy" id="38313"/>
    <lineage>
        <taxon>Bacteria</taxon>
        <taxon>Pseudomonadati</taxon>
        <taxon>Pseudomonadota</taxon>
        <taxon>Gammaproteobacteria</taxon>
        <taxon>Alteromonadales</taxon>
        <taxon>Shewanellaceae</taxon>
        <taxon>Shewanella</taxon>
    </lineage>
</organism>
<dbReference type="EMBL" id="UGYO01000002">
    <property type="protein sequence ID" value="SUJ00111.1"/>
    <property type="molecule type" value="Genomic_DNA"/>
</dbReference>
<sequence length="240" mass="27442">MEIKELILYVLPALAMSGVVIALFAYRFSVQSRKFEDYKNDMFRKSVEKQITELSNQLMASQERFSSINHLLVDAQANVKNREGKTLDVSDSDFLENVGVDKSVKIDPRLIFVLTPFNEEFSSTYEAIKTTVEQLEFKCSRGDDAAVSHNILGHIIQEMLRSRLIIANISGRNSNVFYELGIAHAMGKQVLLLANGDSHIPFDLSHIRVLIYRDEIDLHKKLRNWFVHSLAETKPNKRVN</sequence>